<evidence type="ECO:0000313" key="3">
    <source>
        <dbReference type="Proteomes" id="UP000243978"/>
    </source>
</evidence>
<dbReference type="EMBL" id="QBKS01000002">
    <property type="protein sequence ID" value="PTX54304.1"/>
    <property type="molecule type" value="Genomic_DNA"/>
</dbReference>
<dbReference type="SUPFAM" id="SSF111126">
    <property type="entry name" value="Ligand-binding domain in the NO signalling and Golgi transport"/>
    <property type="match status" value="1"/>
</dbReference>
<dbReference type="Pfam" id="PF07700">
    <property type="entry name" value="HNOB"/>
    <property type="match status" value="1"/>
</dbReference>
<gene>
    <name evidence="2" type="ORF">C8N43_3118</name>
</gene>
<evidence type="ECO:0000313" key="2">
    <source>
        <dbReference type="EMBL" id="PTX54304.1"/>
    </source>
</evidence>
<accession>A0A2T6BE33</accession>
<dbReference type="PANTHER" id="PTHR45655">
    <property type="entry name" value="GUANYLATE CYCLASE SOLUBLE SUBUNIT BETA-2"/>
    <property type="match status" value="1"/>
</dbReference>
<sequence length="200" mass="22512">MYGLVHRALQTFAQDTYGDALWRAAVAKAGLDVVEFEAMLTYSDEMFDAVLDSLSDQLSRDRALVLEDLGSYLVTHPNTNVVRRLLRFGGFSFVDFVLSLDDLQDRTKLAFPDLHLPRLEVEPHLDGAFGIWVFSEREGFGAVLQGVLRAMADDYGALVMLELRHATRYDRSFEHLTVELFETDFAAGRSFDLSMGHAAK</sequence>
<feature type="domain" description="Heme NO-binding" evidence="1">
    <location>
        <begin position="2"/>
        <end position="157"/>
    </location>
</feature>
<keyword evidence="3" id="KW-1185">Reference proteome</keyword>
<proteinExistence type="predicted"/>
<dbReference type="Proteomes" id="UP000243978">
    <property type="component" value="Unassembled WGS sequence"/>
</dbReference>
<dbReference type="GO" id="GO:0020037">
    <property type="term" value="F:heme binding"/>
    <property type="evidence" value="ECO:0007669"/>
    <property type="project" value="InterPro"/>
</dbReference>
<dbReference type="InterPro" id="IPR011644">
    <property type="entry name" value="Heme_NO-bd"/>
</dbReference>
<dbReference type="Gene3D" id="3.90.1520.10">
    <property type="entry name" value="H-NOX domain"/>
    <property type="match status" value="1"/>
</dbReference>
<dbReference type="InterPro" id="IPR024096">
    <property type="entry name" value="NO_sig/Golgi_transp_ligand-bd"/>
</dbReference>
<protein>
    <submittedName>
        <fullName evidence="2">Heme-NO-binding protein</fullName>
    </submittedName>
</protein>
<dbReference type="RefSeq" id="WP_107846653.1">
    <property type="nucleotide sequence ID" value="NZ_QBKS01000002.1"/>
</dbReference>
<dbReference type="OrthoDB" id="981203at2"/>
<organism evidence="2 3">
    <name type="scientific">Litoreibacter ponti</name>
    <dbReference type="NCBI Taxonomy" id="1510457"/>
    <lineage>
        <taxon>Bacteria</taxon>
        <taxon>Pseudomonadati</taxon>
        <taxon>Pseudomonadota</taxon>
        <taxon>Alphaproteobacteria</taxon>
        <taxon>Rhodobacterales</taxon>
        <taxon>Roseobacteraceae</taxon>
        <taxon>Litoreibacter</taxon>
    </lineage>
</organism>
<dbReference type="AlphaFoldDB" id="A0A2T6BE33"/>
<reference evidence="2 3" key="1">
    <citation type="submission" date="2018-04" db="EMBL/GenBank/DDBJ databases">
        <title>Genomic Encyclopedia of Archaeal and Bacterial Type Strains, Phase II (KMG-II): from individual species to whole genera.</title>
        <authorList>
            <person name="Goeker M."/>
        </authorList>
    </citation>
    <scope>NUCLEOTIDE SEQUENCE [LARGE SCALE GENOMIC DNA]</scope>
    <source>
        <strain evidence="2 3">DSM 100977</strain>
    </source>
</reference>
<evidence type="ECO:0000259" key="1">
    <source>
        <dbReference type="Pfam" id="PF07700"/>
    </source>
</evidence>
<name>A0A2T6BE33_9RHOB</name>
<dbReference type="PANTHER" id="PTHR45655:SF13">
    <property type="entry name" value="SOLUBLE GUANYLATE CYCLASE GCY-32-RELATED"/>
    <property type="match status" value="1"/>
</dbReference>
<dbReference type="InterPro" id="IPR038158">
    <property type="entry name" value="H-NOX_domain_sf"/>
</dbReference>
<comment type="caution">
    <text evidence="2">The sequence shown here is derived from an EMBL/GenBank/DDBJ whole genome shotgun (WGS) entry which is preliminary data.</text>
</comment>